<gene>
    <name evidence="1" type="ORF">GJ691_17995</name>
</gene>
<dbReference type="PROSITE" id="PS51257">
    <property type="entry name" value="PROKAR_LIPOPROTEIN"/>
    <property type="match status" value="1"/>
</dbReference>
<dbReference type="Proteomes" id="UP000443153">
    <property type="component" value="Unassembled WGS sequence"/>
</dbReference>
<dbReference type="EMBL" id="WKJH01000030">
    <property type="protein sequence ID" value="MRX66048.1"/>
    <property type="molecule type" value="Genomic_DNA"/>
</dbReference>
<evidence type="ECO:0000313" key="2">
    <source>
        <dbReference type="Proteomes" id="UP000443153"/>
    </source>
</evidence>
<comment type="caution">
    <text evidence="1">The sequence shown here is derived from an EMBL/GenBank/DDBJ whole genome shotgun (WGS) entry which is preliminary data.</text>
</comment>
<keyword evidence="2" id="KW-1185">Reference proteome</keyword>
<evidence type="ECO:0000313" key="1">
    <source>
        <dbReference type="EMBL" id="MRX66048.1"/>
    </source>
</evidence>
<organism evidence="1 2">
    <name type="scientific">Maribacter luteus</name>
    <dbReference type="NCBI Taxonomy" id="2594478"/>
    <lineage>
        <taxon>Bacteria</taxon>
        <taxon>Pseudomonadati</taxon>
        <taxon>Bacteroidota</taxon>
        <taxon>Flavobacteriia</taxon>
        <taxon>Flavobacteriales</taxon>
        <taxon>Flavobacteriaceae</taxon>
        <taxon>Maribacter</taxon>
    </lineage>
</organism>
<dbReference type="Pfam" id="PF14054">
    <property type="entry name" value="DUF4249"/>
    <property type="match status" value="1"/>
</dbReference>
<sequence>MKKYILILTLLFISLSCEDVIEVNVPTDTTRLSIDALIRIDTGLSSTRIEVKATETTSFFEEIGPAVLDDIQLMSTTTNITAELEEQPLGSGIYVINWPTEALTQGEYQLNITYNNEQYEATTSFVPTVPFDDLRQGDGSLFSEDETEIVVSYTDEATRDDFYLFDFDFDKYLVSEDTFYQGQSFEFSYFYEDGLEPGRELEISILGTDEAFYNYMNQLIVQSGGDQGPFSTPAATVRGNIVNLTDANNIALGYFALCQEYKETVTIE</sequence>
<proteinExistence type="predicted"/>
<dbReference type="OrthoDB" id="1430047at2"/>
<reference evidence="1 2" key="1">
    <citation type="submission" date="2019-11" db="EMBL/GenBank/DDBJ databases">
        <title>Maribacter lutea sp. nov., a marine bacterium isolated from intertidal sand.</title>
        <authorList>
            <person name="Liu A."/>
        </authorList>
    </citation>
    <scope>NUCLEOTIDE SEQUENCE [LARGE SCALE GENOMIC DNA]</scope>
    <source>
        <strain evidence="1 2">RZ05</strain>
    </source>
</reference>
<dbReference type="AlphaFoldDB" id="A0A6I2MQY1"/>
<protein>
    <submittedName>
        <fullName evidence="1">DUF4249 family protein</fullName>
    </submittedName>
</protein>
<dbReference type="RefSeq" id="WP_154369477.1">
    <property type="nucleotide sequence ID" value="NZ_WKJH01000030.1"/>
</dbReference>
<name>A0A6I2MQY1_9FLAO</name>
<accession>A0A6I2MQY1</accession>
<dbReference type="InterPro" id="IPR025345">
    <property type="entry name" value="DUF4249"/>
</dbReference>